<protein>
    <recommendedName>
        <fullName evidence="4">Peptidase S8/S53 domain-containing protein</fullName>
    </recommendedName>
</protein>
<name>A0A0D3L233_EMIH1</name>
<dbReference type="AlphaFoldDB" id="A0A0D3L233"/>
<dbReference type="InterPro" id="IPR000209">
    <property type="entry name" value="Peptidase_S8/S53_dom"/>
</dbReference>
<accession>A0A0D3L233</accession>
<keyword evidence="6" id="KW-1185">Reference proteome</keyword>
<dbReference type="Pfam" id="PF00082">
    <property type="entry name" value="Peptidase_S8"/>
    <property type="match status" value="1"/>
</dbReference>
<dbReference type="GO" id="GO:0004252">
    <property type="term" value="F:serine-type endopeptidase activity"/>
    <property type="evidence" value="ECO:0007669"/>
    <property type="project" value="InterPro"/>
</dbReference>
<feature type="compositionally biased region" description="Low complexity" evidence="2">
    <location>
        <begin position="236"/>
        <end position="256"/>
    </location>
</feature>
<feature type="domain" description="Peptidase S8/S53" evidence="4">
    <location>
        <begin position="1"/>
        <end position="48"/>
    </location>
</feature>
<feature type="transmembrane region" description="Helical" evidence="3">
    <location>
        <begin position="169"/>
        <end position="193"/>
    </location>
</feature>
<dbReference type="RefSeq" id="XP_005794497.1">
    <property type="nucleotide sequence ID" value="XM_005794440.1"/>
</dbReference>
<dbReference type="Gene3D" id="3.40.50.200">
    <property type="entry name" value="Peptidase S8/S53 domain"/>
    <property type="match status" value="1"/>
</dbReference>
<feature type="region of interest" description="Disordered" evidence="2">
    <location>
        <begin position="226"/>
        <end position="263"/>
    </location>
</feature>
<sequence>MATPHVSGVAMVLWNKYPASTNTDIRAALEAGATDVGSPGLDDEYGHGIVNYWAAMFTAIVKTDQWPTETRYTVTRSTTDGDEVVVQKGPFSLQNTRYSWEECIDQDACTFTIYDSYGDGLEAGGYYSVLIDGVEVGSGGSFNQEDIIHLCRGGGGLCPEPWFTASCSLSILTIALIGCAGVVALLCTAGLVWMACKAAASAPEPPVKGGTRNSAAVARASAASGVRGSAAGGPLGHHAAAGSAVRPSAASSRASAKVYPNPG</sequence>
<dbReference type="KEGG" id="ehx:EMIHUDRAFT_194768"/>
<evidence type="ECO:0000256" key="3">
    <source>
        <dbReference type="SAM" id="Phobius"/>
    </source>
</evidence>
<dbReference type="PROSITE" id="PS51892">
    <property type="entry name" value="SUBTILASE"/>
    <property type="match status" value="1"/>
</dbReference>
<proteinExistence type="inferred from homology"/>
<comment type="caution">
    <text evidence="1">Lacks conserved residue(s) required for the propagation of feature annotation.</text>
</comment>
<dbReference type="EnsemblProtists" id="EOD42068">
    <property type="protein sequence ID" value="EOD42068"/>
    <property type="gene ID" value="EMIHUDRAFT_194768"/>
</dbReference>
<evidence type="ECO:0000256" key="2">
    <source>
        <dbReference type="SAM" id="MobiDB-lite"/>
    </source>
</evidence>
<keyword evidence="3" id="KW-0472">Membrane</keyword>
<reference evidence="5" key="2">
    <citation type="submission" date="2024-10" db="UniProtKB">
        <authorList>
            <consortium name="EnsemblProtists"/>
        </authorList>
    </citation>
    <scope>IDENTIFICATION</scope>
</reference>
<dbReference type="GeneID" id="17287338"/>
<comment type="similarity">
    <text evidence="1">Belongs to the peptidase S8 family.</text>
</comment>
<dbReference type="InterPro" id="IPR036852">
    <property type="entry name" value="Peptidase_S8/S53_dom_sf"/>
</dbReference>
<evidence type="ECO:0000256" key="1">
    <source>
        <dbReference type="PROSITE-ProRule" id="PRU01240"/>
    </source>
</evidence>
<keyword evidence="3" id="KW-1133">Transmembrane helix</keyword>
<dbReference type="HOGENOM" id="CLU_1059337_0_0_1"/>
<dbReference type="GO" id="GO:0006508">
    <property type="term" value="P:proteolysis"/>
    <property type="evidence" value="ECO:0007669"/>
    <property type="project" value="InterPro"/>
</dbReference>
<evidence type="ECO:0000313" key="6">
    <source>
        <dbReference type="Proteomes" id="UP000013827"/>
    </source>
</evidence>
<dbReference type="SUPFAM" id="SSF52743">
    <property type="entry name" value="Subtilisin-like"/>
    <property type="match status" value="1"/>
</dbReference>
<dbReference type="Proteomes" id="UP000013827">
    <property type="component" value="Unassembled WGS sequence"/>
</dbReference>
<organism evidence="5 6">
    <name type="scientific">Emiliania huxleyi (strain CCMP1516)</name>
    <dbReference type="NCBI Taxonomy" id="280463"/>
    <lineage>
        <taxon>Eukaryota</taxon>
        <taxon>Haptista</taxon>
        <taxon>Haptophyta</taxon>
        <taxon>Prymnesiophyceae</taxon>
        <taxon>Isochrysidales</taxon>
        <taxon>Noelaerhabdaceae</taxon>
        <taxon>Emiliania</taxon>
    </lineage>
</organism>
<evidence type="ECO:0000259" key="4">
    <source>
        <dbReference type="Pfam" id="PF00082"/>
    </source>
</evidence>
<keyword evidence="3" id="KW-0812">Transmembrane</keyword>
<reference evidence="6" key="1">
    <citation type="journal article" date="2013" name="Nature">
        <title>Pan genome of the phytoplankton Emiliania underpins its global distribution.</title>
        <authorList>
            <person name="Read B.A."/>
            <person name="Kegel J."/>
            <person name="Klute M.J."/>
            <person name="Kuo A."/>
            <person name="Lefebvre S.C."/>
            <person name="Maumus F."/>
            <person name="Mayer C."/>
            <person name="Miller J."/>
            <person name="Monier A."/>
            <person name="Salamov A."/>
            <person name="Young J."/>
            <person name="Aguilar M."/>
            <person name="Claverie J.M."/>
            <person name="Frickenhaus S."/>
            <person name="Gonzalez K."/>
            <person name="Herman E.K."/>
            <person name="Lin Y.C."/>
            <person name="Napier J."/>
            <person name="Ogata H."/>
            <person name="Sarno A.F."/>
            <person name="Shmutz J."/>
            <person name="Schroeder D."/>
            <person name="de Vargas C."/>
            <person name="Verret F."/>
            <person name="von Dassow P."/>
            <person name="Valentin K."/>
            <person name="Van de Peer Y."/>
            <person name="Wheeler G."/>
            <person name="Dacks J.B."/>
            <person name="Delwiche C.F."/>
            <person name="Dyhrman S.T."/>
            <person name="Glockner G."/>
            <person name="John U."/>
            <person name="Richards T."/>
            <person name="Worden A.Z."/>
            <person name="Zhang X."/>
            <person name="Grigoriev I.V."/>
            <person name="Allen A.E."/>
            <person name="Bidle K."/>
            <person name="Borodovsky M."/>
            <person name="Bowler C."/>
            <person name="Brownlee C."/>
            <person name="Cock J.M."/>
            <person name="Elias M."/>
            <person name="Gladyshev V.N."/>
            <person name="Groth M."/>
            <person name="Guda C."/>
            <person name="Hadaegh A."/>
            <person name="Iglesias-Rodriguez M.D."/>
            <person name="Jenkins J."/>
            <person name="Jones B.M."/>
            <person name="Lawson T."/>
            <person name="Leese F."/>
            <person name="Lindquist E."/>
            <person name="Lobanov A."/>
            <person name="Lomsadze A."/>
            <person name="Malik S.B."/>
            <person name="Marsh M.E."/>
            <person name="Mackinder L."/>
            <person name="Mock T."/>
            <person name="Mueller-Roeber B."/>
            <person name="Pagarete A."/>
            <person name="Parker M."/>
            <person name="Probert I."/>
            <person name="Quesneville H."/>
            <person name="Raines C."/>
            <person name="Rensing S.A."/>
            <person name="Riano-Pachon D.M."/>
            <person name="Richier S."/>
            <person name="Rokitta S."/>
            <person name="Shiraiwa Y."/>
            <person name="Soanes D.M."/>
            <person name="van der Giezen M."/>
            <person name="Wahlund T.M."/>
            <person name="Williams B."/>
            <person name="Wilson W."/>
            <person name="Wolfe G."/>
            <person name="Wurch L.L."/>
        </authorList>
    </citation>
    <scope>NUCLEOTIDE SEQUENCE</scope>
</reference>
<evidence type="ECO:0000313" key="5">
    <source>
        <dbReference type="EnsemblProtists" id="EOD42068"/>
    </source>
</evidence>
<dbReference type="PaxDb" id="2903-EOD42068"/>